<organism evidence="1">
    <name type="scientific">marine sediment metagenome</name>
    <dbReference type="NCBI Taxonomy" id="412755"/>
    <lineage>
        <taxon>unclassified sequences</taxon>
        <taxon>metagenomes</taxon>
        <taxon>ecological metagenomes</taxon>
    </lineage>
</organism>
<name>X1VIT4_9ZZZZ</name>
<evidence type="ECO:0000313" key="1">
    <source>
        <dbReference type="EMBL" id="GAJ18647.1"/>
    </source>
</evidence>
<comment type="caution">
    <text evidence="1">The sequence shown here is derived from an EMBL/GenBank/DDBJ whole genome shotgun (WGS) entry which is preliminary data.</text>
</comment>
<feature type="non-terminal residue" evidence="1">
    <location>
        <position position="43"/>
    </location>
</feature>
<sequence>MYVWAHALAHGLARADVTPGVGAKGGHLGVELEGPIPLLHAGL</sequence>
<dbReference type="EMBL" id="BARW01035213">
    <property type="protein sequence ID" value="GAJ18647.1"/>
    <property type="molecule type" value="Genomic_DNA"/>
</dbReference>
<protein>
    <submittedName>
        <fullName evidence="1">Uncharacterized protein</fullName>
    </submittedName>
</protein>
<proteinExistence type="predicted"/>
<reference evidence="1" key="1">
    <citation type="journal article" date="2014" name="Front. Microbiol.">
        <title>High frequency of phylogenetically diverse reductive dehalogenase-homologous genes in deep subseafloor sedimentary metagenomes.</title>
        <authorList>
            <person name="Kawai M."/>
            <person name="Futagami T."/>
            <person name="Toyoda A."/>
            <person name="Takaki Y."/>
            <person name="Nishi S."/>
            <person name="Hori S."/>
            <person name="Arai W."/>
            <person name="Tsubouchi T."/>
            <person name="Morono Y."/>
            <person name="Uchiyama I."/>
            <person name="Ito T."/>
            <person name="Fujiyama A."/>
            <person name="Inagaki F."/>
            <person name="Takami H."/>
        </authorList>
    </citation>
    <scope>NUCLEOTIDE SEQUENCE</scope>
    <source>
        <strain evidence="1">Expedition CK06-06</strain>
    </source>
</reference>
<accession>X1VIT4</accession>
<dbReference type="AlphaFoldDB" id="X1VIT4"/>
<gene>
    <name evidence="1" type="ORF">S12H4_54982</name>
</gene>